<comment type="caution">
    <text evidence="1">The sequence shown here is derived from an EMBL/GenBank/DDBJ whole genome shotgun (WGS) entry which is preliminary data.</text>
</comment>
<dbReference type="EMBL" id="CM040470">
    <property type="protein sequence ID" value="MCI4387972.1"/>
    <property type="molecule type" value="Genomic_DNA"/>
</dbReference>
<accession>A0ACC5X9N8</accession>
<proteinExistence type="predicted"/>
<keyword evidence="2" id="KW-1185">Reference proteome</keyword>
<feature type="non-terminal residue" evidence="1">
    <location>
        <position position="1"/>
    </location>
</feature>
<sequence>IHINVLDANDNTPVFSQSVYKVTLAENAPLGAEVVTVSATDADEGVNGEVSYEFSRISDTAAKLFSIDKITGQITLNGNIDYEEETSYEMRVQAIDGSGLASTAKIIIDITDVNDNAPRIILKSLNDPIPENSVLGTEVAIINIQDNDSGDNRKVSCSIQENVPFKLNPSIKNYFSLVTTRLLDRERESDYNITITATDGGSPPLSSSMTIHLSVSDINDNPPVFEQQSYTAYVMENNQ</sequence>
<reference evidence="1 2" key="1">
    <citation type="journal article" date="2022" name="bioRxiv">
        <title>An ancient truncated duplication of the anti-Mullerian hormone receptor type 2 gene is a potential conserved master sex determinant in the Pangasiidae catfish family.</title>
        <authorList>
            <person name="Wen M."/>
            <person name="Pan Q."/>
            <person name="Jouanno E."/>
            <person name="Montfort J."/>
            <person name="Zahm M."/>
            <person name="Cabau C."/>
            <person name="Klopp C."/>
            <person name="Iampietro C."/>
            <person name="Roques C."/>
            <person name="Bouchez O."/>
            <person name="Castinel A."/>
            <person name="Donnadieu C."/>
            <person name="Parrinello H."/>
            <person name="Poncet C."/>
            <person name="Belmonte E."/>
            <person name="Gautier V."/>
            <person name="Avarre J.-C."/>
            <person name="Dugue R."/>
            <person name="Gustiano R."/>
            <person name="Ha T.T.T."/>
            <person name="Campet M."/>
            <person name="Sriphairoj K."/>
            <person name="Ribolli J."/>
            <person name="de Almeida F.L."/>
            <person name="Desvignes T."/>
            <person name="Postlethwait J.H."/>
            <person name="Bucao C.F."/>
            <person name="Robinson-Rechavi M."/>
            <person name="Bobe J."/>
            <person name="Herpin A."/>
            <person name="Guiguen Y."/>
        </authorList>
    </citation>
    <scope>NUCLEOTIDE SEQUENCE [LARGE SCALE GENOMIC DNA]</scope>
    <source>
        <strain evidence="1">YG-Dec2019</strain>
    </source>
</reference>
<protein>
    <submittedName>
        <fullName evidence="1">Uncharacterized protein</fullName>
    </submittedName>
</protein>
<name>A0ACC5X9N8_PANGG</name>
<gene>
    <name evidence="1" type="ORF">PGIGA_G00080140</name>
</gene>
<evidence type="ECO:0000313" key="1">
    <source>
        <dbReference type="EMBL" id="MCI4387972.1"/>
    </source>
</evidence>
<feature type="non-terminal residue" evidence="1">
    <location>
        <position position="239"/>
    </location>
</feature>
<dbReference type="Proteomes" id="UP000829447">
    <property type="component" value="Linkage Group LG17"/>
</dbReference>
<evidence type="ECO:0000313" key="2">
    <source>
        <dbReference type="Proteomes" id="UP000829447"/>
    </source>
</evidence>
<organism evidence="1 2">
    <name type="scientific">Pangasianodon gigas</name>
    <name type="common">Mekong giant catfish</name>
    <name type="synonym">Pangasius gigas</name>
    <dbReference type="NCBI Taxonomy" id="30993"/>
    <lineage>
        <taxon>Eukaryota</taxon>
        <taxon>Metazoa</taxon>
        <taxon>Chordata</taxon>
        <taxon>Craniata</taxon>
        <taxon>Vertebrata</taxon>
        <taxon>Euteleostomi</taxon>
        <taxon>Actinopterygii</taxon>
        <taxon>Neopterygii</taxon>
        <taxon>Teleostei</taxon>
        <taxon>Ostariophysi</taxon>
        <taxon>Siluriformes</taxon>
        <taxon>Pangasiidae</taxon>
        <taxon>Pangasianodon</taxon>
    </lineage>
</organism>